<dbReference type="InterPro" id="IPR001126">
    <property type="entry name" value="UmuC"/>
</dbReference>
<dbReference type="InterPro" id="IPR024728">
    <property type="entry name" value="PolY_HhH_motif"/>
</dbReference>
<reference evidence="5" key="1">
    <citation type="submission" date="2015-09" db="EMBL/GenBank/DDBJ databases">
        <authorList>
            <consortium name="Pathogen Informatics"/>
        </authorList>
    </citation>
    <scope>NUCLEOTIDE SEQUENCE [LARGE SCALE GENOMIC DNA]</scope>
    <source>
        <strain evidence="5">Lake Konstanz</strain>
    </source>
</reference>
<organism evidence="4 5">
    <name type="scientific">Bodo saltans</name>
    <name type="common">Flagellated protozoan</name>
    <dbReference type="NCBI Taxonomy" id="75058"/>
    <lineage>
        <taxon>Eukaryota</taxon>
        <taxon>Discoba</taxon>
        <taxon>Euglenozoa</taxon>
        <taxon>Kinetoplastea</taxon>
        <taxon>Metakinetoplastina</taxon>
        <taxon>Eubodonida</taxon>
        <taxon>Bodonidae</taxon>
        <taxon>Bodo</taxon>
    </lineage>
</organism>
<evidence type="ECO:0000259" key="3">
    <source>
        <dbReference type="PROSITE" id="PS50173"/>
    </source>
</evidence>
<dbReference type="GO" id="GO:0006281">
    <property type="term" value="P:DNA repair"/>
    <property type="evidence" value="ECO:0007669"/>
    <property type="project" value="InterPro"/>
</dbReference>
<accession>A0A0S4JRX6</accession>
<dbReference type="Pfam" id="PF21999">
    <property type="entry name" value="IMS_HHH_1"/>
    <property type="match status" value="1"/>
</dbReference>
<protein>
    <submittedName>
        <fullName evidence="4">DNA damage repair protein, putative</fullName>
    </submittedName>
</protein>
<evidence type="ECO:0000313" key="5">
    <source>
        <dbReference type="Proteomes" id="UP000051952"/>
    </source>
</evidence>
<dbReference type="Gene3D" id="3.40.1170.60">
    <property type="match status" value="1"/>
</dbReference>
<keyword evidence="1" id="KW-0237">DNA synthesis</keyword>
<dbReference type="Pfam" id="PF00817">
    <property type="entry name" value="IMS"/>
    <property type="match status" value="1"/>
</dbReference>
<dbReference type="Proteomes" id="UP000051952">
    <property type="component" value="Unassembled WGS sequence"/>
</dbReference>
<dbReference type="VEuPathDB" id="TriTrypDB:BSAL_31085"/>
<evidence type="ECO:0000313" key="4">
    <source>
        <dbReference type="EMBL" id="CUG91277.1"/>
    </source>
</evidence>
<gene>
    <name evidence="4" type="ORF">BSAL_31085</name>
</gene>
<dbReference type="GO" id="GO:0070987">
    <property type="term" value="P:error-free translesion synthesis"/>
    <property type="evidence" value="ECO:0007669"/>
    <property type="project" value="TreeGrafter"/>
</dbReference>
<dbReference type="AlphaFoldDB" id="A0A0S4JRX6"/>
<feature type="compositionally biased region" description="Acidic residues" evidence="2">
    <location>
        <begin position="300"/>
        <end position="310"/>
    </location>
</feature>
<dbReference type="GO" id="GO:0003887">
    <property type="term" value="F:DNA-directed DNA polymerase activity"/>
    <property type="evidence" value="ECO:0007669"/>
    <property type="project" value="InterPro"/>
</dbReference>
<dbReference type="Gene3D" id="1.10.150.20">
    <property type="entry name" value="5' to 3' exonuclease, C-terminal subdomain"/>
    <property type="match status" value="1"/>
</dbReference>
<dbReference type="EMBL" id="CYKH01001902">
    <property type="protein sequence ID" value="CUG91277.1"/>
    <property type="molecule type" value="Genomic_DNA"/>
</dbReference>
<dbReference type="SUPFAM" id="SSF56672">
    <property type="entry name" value="DNA/RNA polymerases"/>
    <property type="match status" value="1"/>
</dbReference>
<dbReference type="GO" id="GO:0042276">
    <property type="term" value="P:error-prone translesion synthesis"/>
    <property type="evidence" value="ECO:0007669"/>
    <property type="project" value="TreeGrafter"/>
</dbReference>
<dbReference type="InterPro" id="IPR053848">
    <property type="entry name" value="IMS_HHH_1"/>
</dbReference>
<name>A0A0S4JRX6_BODSA</name>
<dbReference type="InterPro" id="IPR043502">
    <property type="entry name" value="DNA/RNA_pol_sf"/>
</dbReference>
<dbReference type="Gene3D" id="3.30.70.270">
    <property type="match status" value="1"/>
</dbReference>
<dbReference type="PANTHER" id="PTHR45990">
    <property type="entry name" value="DNA REPAIR PROTEIN REV1"/>
    <property type="match status" value="1"/>
</dbReference>
<sequence>MEGQVNSLAHFQQHSRLHFIGQWKTKAQDYLQELYEAHPEWNHGRLHRQQIYIHVDMDAYFCSVALSKPENARYRDQPVAIAAGKNNSDVSSCNYIARSFGVHAGMWVGEAKKLCPQLITLGYDLPRCEELNKMIYQAILRSVPTASMNIALEVYSVDEVVIATDCADYDTAQRFCDTLREEIALVTSGCTASCGVGPNILLARLATAGAKPNGVLVIRPEEVPALLRKTPITELHGIGRVTLKKIIPLIPASVLRARDMNISDHVPPRPPPPGLVRNLADGSDVTDERQQPANSNHEDAIDDPDEDDSDQPMPSCAELQHVSKASLQDALGKKLGEQLFSLCRGNDARVVKRTGDLEEQAQLPNAVGCSMNYAVRPLSLPDMSHIMRQVIGAVAAKLRRRHACATHARLSILERHPEYPKETTKFMGTGRCVEHHVSVPLELGAVTGEQEGHILERCEATLFPRLTLLTSEKLLQPEKLMLVEDIRGVTLQLSGLRAIMRRTEGSSEMGPQFRRRIGPGALEGQISLTAAFQAVRQRSFKRPRDELEAPVQVVVSSDDEDSDAVSPTEDNDITMISASDTTDANIIATADDTHGGPSVSVVDVTPGTVDTPQSSLFDVIQQLRRHLHNVTVFRDMAAKAVSCFVARSDLLACRGLLRQAVLWLDTDMTAEGTERRGGKTITLETFQFLQHIVTRHVNQWAQQRGRPTPVILLL</sequence>
<dbReference type="GO" id="GO:0017125">
    <property type="term" value="F:deoxycytidyl transferase activity"/>
    <property type="evidence" value="ECO:0007669"/>
    <property type="project" value="TreeGrafter"/>
</dbReference>
<evidence type="ECO:0000256" key="1">
    <source>
        <dbReference type="ARBA" id="ARBA00022634"/>
    </source>
</evidence>
<dbReference type="PROSITE" id="PS50173">
    <property type="entry name" value="UMUC"/>
    <property type="match status" value="1"/>
</dbReference>
<evidence type="ECO:0000256" key="2">
    <source>
        <dbReference type="SAM" id="MobiDB-lite"/>
    </source>
</evidence>
<feature type="region of interest" description="Disordered" evidence="2">
    <location>
        <begin position="262"/>
        <end position="315"/>
    </location>
</feature>
<dbReference type="GO" id="GO:0003684">
    <property type="term" value="F:damaged DNA binding"/>
    <property type="evidence" value="ECO:0007669"/>
    <property type="project" value="InterPro"/>
</dbReference>
<dbReference type="OrthoDB" id="427711at2759"/>
<dbReference type="PANTHER" id="PTHR45990:SF1">
    <property type="entry name" value="DNA REPAIR PROTEIN REV1"/>
    <property type="match status" value="1"/>
</dbReference>
<dbReference type="GO" id="GO:0005634">
    <property type="term" value="C:nucleus"/>
    <property type="evidence" value="ECO:0007669"/>
    <property type="project" value="TreeGrafter"/>
</dbReference>
<proteinExistence type="predicted"/>
<feature type="domain" description="UmuC" evidence="3">
    <location>
        <begin position="52"/>
        <end position="239"/>
    </location>
</feature>
<dbReference type="Gene3D" id="3.30.1490.100">
    <property type="entry name" value="DNA polymerase, Y-family, little finger domain"/>
    <property type="match status" value="1"/>
</dbReference>
<dbReference type="Pfam" id="PF11798">
    <property type="entry name" value="IMS_HHH"/>
    <property type="match status" value="1"/>
</dbReference>
<dbReference type="InterPro" id="IPR043128">
    <property type="entry name" value="Rev_trsase/Diguanyl_cyclase"/>
</dbReference>
<dbReference type="InterPro" id="IPR036775">
    <property type="entry name" value="DNA_pol_Y-fam_lit_finger_sf"/>
</dbReference>
<keyword evidence="5" id="KW-1185">Reference proteome</keyword>